<evidence type="ECO:0000313" key="1">
    <source>
        <dbReference type="EMBL" id="CDF39802.1"/>
    </source>
</evidence>
<dbReference type="EMBL" id="HG002074">
    <property type="protein sequence ID" value="CDF39802.1"/>
    <property type="molecule type" value="Genomic_DNA"/>
</dbReference>
<name>R7QMQ9_CHOCR</name>
<dbReference type="GeneID" id="17317811"/>
<dbReference type="AlphaFoldDB" id="R7QMQ9"/>
<protein>
    <submittedName>
        <fullName evidence="1">Uncharacterized protein</fullName>
    </submittedName>
</protein>
<organism evidence="1 2">
    <name type="scientific">Chondrus crispus</name>
    <name type="common">Carrageen Irish moss</name>
    <name type="synonym">Polymorpha crispa</name>
    <dbReference type="NCBI Taxonomy" id="2769"/>
    <lineage>
        <taxon>Eukaryota</taxon>
        <taxon>Rhodophyta</taxon>
        <taxon>Florideophyceae</taxon>
        <taxon>Rhodymeniophycidae</taxon>
        <taxon>Gigartinales</taxon>
        <taxon>Gigartinaceae</taxon>
        <taxon>Chondrus</taxon>
    </lineage>
</organism>
<proteinExistence type="predicted"/>
<keyword evidence="2" id="KW-1185">Reference proteome</keyword>
<accession>R7QMQ9</accession>
<dbReference type="KEGG" id="ccp:CHC_T00000374001"/>
<dbReference type="RefSeq" id="XP_005710096.1">
    <property type="nucleotide sequence ID" value="XM_005710039.1"/>
</dbReference>
<sequence length="94" mass="10722">MPHVFNTHIPLSNIDVSSTLDLCFHHCTVYVCPTRPHPFPVTHFCKRHALCLLLLYIFVAECINGCILVKAQIISYLRVCLCYVVMTNSRTVCI</sequence>
<dbReference type="Gramene" id="CDF39802">
    <property type="protein sequence ID" value="CDF39802"/>
    <property type="gene ID" value="CHC_T00000374001"/>
</dbReference>
<evidence type="ECO:0000313" key="2">
    <source>
        <dbReference type="Proteomes" id="UP000012073"/>
    </source>
</evidence>
<gene>
    <name evidence="1" type="ORF">CHC_T00000374001</name>
</gene>
<dbReference type="Proteomes" id="UP000012073">
    <property type="component" value="Unassembled WGS sequence"/>
</dbReference>
<reference evidence="2" key="1">
    <citation type="journal article" date="2013" name="Proc. Natl. Acad. Sci. U.S.A.">
        <title>Genome structure and metabolic features in the red seaweed Chondrus crispus shed light on evolution of the Archaeplastida.</title>
        <authorList>
            <person name="Collen J."/>
            <person name="Porcel B."/>
            <person name="Carre W."/>
            <person name="Ball S.G."/>
            <person name="Chaparro C."/>
            <person name="Tonon T."/>
            <person name="Barbeyron T."/>
            <person name="Michel G."/>
            <person name="Noel B."/>
            <person name="Valentin K."/>
            <person name="Elias M."/>
            <person name="Artiguenave F."/>
            <person name="Arun A."/>
            <person name="Aury J.M."/>
            <person name="Barbosa-Neto J.F."/>
            <person name="Bothwell J.H."/>
            <person name="Bouget F.Y."/>
            <person name="Brillet L."/>
            <person name="Cabello-Hurtado F."/>
            <person name="Capella-Gutierrez S."/>
            <person name="Charrier B."/>
            <person name="Cladiere L."/>
            <person name="Cock J.M."/>
            <person name="Coelho S.M."/>
            <person name="Colleoni C."/>
            <person name="Czjzek M."/>
            <person name="Da Silva C."/>
            <person name="Delage L."/>
            <person name="Denoeud F."/>
            <person name="Deschamps P."/>
            <person name="Dittami S.M."/>
            <person name="Gabaldon T."/>
            <person name="Gachon C.M."/>
            <person name="Groisillier A."/>
            <person name="Herve C."/>
            <person name="Jabbari K."/>
            <person name="Katinka M."/>
            <person name="Kloareg B."/>
            <person name="Kowalczyk N."/>
            <person name="Labadie K."/>
            <person name="Leblanc C."/>
            <person name="Lopez P.J."/>
            <person name="McLachlan D.H."/>
            <person name="Meslet-Cladiere L."/>
            <person name="Moustafa A."/>
            <person name="Nehr Z."/>
            <person name="Nyvall Collen P."/>
            <person name="Panaud O."/>
            <person name="Partensky F."/>
            <person name="Poulain J."/>
            <person name="Rensing S.A."/>
            <person name="Rousvoal S."/>
            <person name="Samson G."/>
            <person name="Symeonidi A."/>
            <person name="Weissenbach J."/>
            <person name="Zambounis A."/>
            <person name="Wincker P."/>
            <person name="Boyen C."/>
        </authorList>
    </citation>
    <scope>NUCLEOTIDE SEQUENCE [LARGE SCALE GENOMIC DNA]</scope>
    <source>
        <strain evidence="2">cv. Stackhouse</strain>
    </source>
</reference>